<dbReference type="InterPro" id="IPR036259">
    <property type="entry name" value="MFS_trans_sf"/>
</dbReference>
<feature type="transmembrane region" description="Helical" evidence="5">
    <location>
        <begin position="19"/>
        <end position="37"/>
    </location>
</feature>
<evidence type="ECO:0000256" key="3">
    <source>
        <dbReference type="ARBA" id="ARBA00022989"/>
    </source>
</evidence>
<feature type="transmembrane region" description="Helical" evidence="5">
    <location>
        <begin position="57"/>
        <end position="78"/>
    </location>
</feature>
<dbReference type="Proteomes" id="UP000027135">
    <property type="component" value="Unassembled WGS sequence"/>
</dbReference>
<feature type="transmembrane region" description="Helical" evidence="5">
    <location>
        <begin position="305"/>
        <end position="323"/>
    </location>
</feature>
<dbReference type="eggNOG" id="KOG2563">
    <property type="taxonomic scope" value="Eukaryota"/>
</dbReference>
<dbReference type="GO" id="GO:0015232">
    <property type="term" value="F:heme transmembrane transporter activity"/>
    <property type="evidence" value="ECO:0007669"/>
    <property type="project" value="TreeGrafter"/>
</dbReference>
<gene>
    <name evidence="6" type="ORF">L798_05288</name>
</gene>
<keyword evidence="2 5" id="KW-0812">Transmembrane</keyword>
<dbReference type="GO" id="GO:0097037">
    <property type="term" value="P:heme export"/>
    <property type="evidence" value="ECO:0007669"/>
    <property type="project" value="TreeGrafter"/>
</dbReference>
<feature type="transmembrane region" description="Helical" evidence="5">
    <location>
        <begin position="361"/>
        <end position="381"/>
    </location>
</feature>
<organism evidence="6 7">
    <name type="scientific">Zootermopsis nevadensis</name>
    <name type="common">Dampwood termite</name>
    <dbReference type="NCBI Taxonomy" id="136037"/>
    <lineage>
        <taxon>Eukaryota</taxon>
        <taxon>Metazoa</taxon>
        <taxon>Ecdysozoa</taxon>
        <taxon>Arthropoda</taxon>
        <taxon>Hexapoda</taxon>
        <taxon>Insecta</taxon>
        <taxon>Pterygota</taxon>
        <taxon>Neoptera</taxon>
        <taxon>Polyneoptera</taxon>
        <taxon>Dictyoptera</taxon>
        <taxon>Blattodea</taxon>
        <taxon>Blattoidea</taxon>
        <taxon>Termitoidae</taxon>
        <taxon>Termopsidae</taxon>
        <taxon>Zootermopsis</taxon>
    </lineage>
</organism>
<comment type="subcellular location">
    <subcellularLocation>
        <location evidence="1">Membrane</location>
        <topology evidence="1">Multi-pass membrane protein</topology>
    </subcellularLocation>
</comment>
<keyword evidence="7" id="KW-1185">Reference proteome</keyword>
<evidence type="ECO:0000256" key="4">
    <source>
        <dbReference type="ARBA" id="ARBA00023136"/>
    </source>
</evidence>
<evidence type="ECO:0000313" key="6">
    <source>
        <dbReference type="EMBL" id="KDR23327.1"/>
    </source>
</evidence>
<reference evidence="6 7" key="1">
    <citation type="journal article" date="2014" name="Nat. Commun.">
        <title>Molecular traces of alternative social organization in a termite genome.</title>
        <authorList>
            <person name="Terrapon N."/>
            <person name="Li C."/>
            <person name="Robertson H.M."/>
            <person name="Ji L."/>
            <person name="Meng X."/>
            <person name="Booth W."/>
            <person name="Chen Z."/>
            <person name="Childers C.P."/>
            <person name="Glastad K.M."/>
            <person name="Gokhale K."/>
            <person name="Gowin J."/>
            <person name="Gronenberg W."/>
            <person name="Hermansen R.A."/>
            <person name="Hu H."/>
            <person name="Hunt B.G."/>
            <person name="Huylmans A.K."/>
            <person name="Khalil S.M."/>
            <person name="Mitchell R.D."/>
            <person name="Munoz-Torres M.C."/>
            <person name="Mustard J.A."/>
            <person name="Pan H."/>
            <person name="Reese J.T."/>
            <person name="Scharf M.E."/>
            <person name="Sun F."/>
            <person name="Vogel H."/>
            <person name="Xiao J."/>
            <person name="Yang W."/>
            <person name="Yang Z."/>
            <person name="Yang Z."/>
            <person name="Zhou J."/>
            <person name="Zhu J."/>
            <person name="Brent C.S."/>
            <person name="Elsik C.G."/>
            <person name="Goodisman M.A."/>
            <person name="Liberles D.A."/>
            <person name="Roe R.M."/>
            <person name="Vargo E.L."/>
            <person name="Vilcinskas A."/>
            <person name="Wang J."/>
            <person name="Bornberg-Bauer E."/>
            <person name="Korb J."/>
            <person name="Zhang G."/>
            <person name="Liebig J."/>
        </authorList>
    </citation>
    <scope>NUCLEOTIDE SEQUENCE [LARGE SCALE GENOMIC DNA]</scope>
    <source>
        <tissue evidence="6">Whole organism</tissue>
    </source>
</reference>
<dbReference type="SUPFAM" id="SSF103473">
    <property type="entry name" value="MFS general substrate transporter"/>
    <property type="match status" value="1"/>
</dbReference>
<dbReference type="PANTHER" id="PTHR10924">
    <property type="entry name" value="MAJOR FACILITATOR SUPERFAMILY PROTEIN-RELATED"/>
    <property type="match status" value="1"/>
</dbReference>
<keyword evidence="3 5" id="KW-1133">Transmembrane helix</keyword>
<dbReference type="GO" id="GO:0016020">
    <property type="term" value="C:membrane"/>
    <property type="evidence" value="ECO:0007669"/>
    <property type="project" value="UniProtKB-SubCell"/>
</dbReference>
<keyword evidence="6" id="KW-0675">Receptor</keyword>
<dbReference type="PANTHER" id="PTHR10924:SF4">
    <property type="entry name" value="GH15861P"/>
    <property type="match status" value="1"/>
</dbReference>
<feature type="transmembrane region" description="Helical" evidence="5">
    <location>
        <begin position="151"/>
        <end position="171"/>
    </location>
</feature>
<dbReference type="Gene3D" id="1.20.1250.20">
    <property type="entry name" value="MFS general substrate transporter like domains"/>
    <property type="match status" value="1"/>
</dbReference>
<dbReference type="OMA" id="TWFGRAE"/>
<feature type="transmembrane region" description="Helical" evidence="5">
    <location>
        <begin position="84"/>
        <end position="103"/>
    </location>
</feature>
<sequence length="403" mass="44532">MESCETSSKTDYTAYSKRWLILLIYFYFAVMSAFQWYQYSSITNIIVRYYSVDNFYVNCTTLMFNVTFIALVFPASYLLNKVGMRWSVILGTFFTAAGALVKVASVKPGLFWVTFLGQTLVSFTQAVAMPMPPFMPAVWFPSNQVNTACSIAVNGTMLGIALGFVVPPIMVQNHDNLEEVGAGLATMFYWTAGLSTGSFILAILFLESMPATPPSHEQALKDSACAPLVKILKNLFLNPCYVLLLIAYAINQGVVNSMSTFLNQMILPYFKNGEEFAGRIGLTLTVAGMMGTTLCGIIMDRTLKYMFFLGGYVPIAYSFSYEVTYPEPEGTSSGMLSAAAQIVTTIFTLLYAAMISSLGNVWANIAFSLILLIGTIIHLFMQPTLRRQAAYENVVSINEPLLR</sequence>
<evidence type="ECO:0000256" key="5">
    <source>
        <dbReference type="SAM" id="Phobius"/>
    </source>
</evidence>
<dbReference type="InParanoid" id="A0A067RHQ0"/>
<dbReference type="Pfam" id="PF07690">
    <property type="entry name" value="MFS_1"/>
    <property type="match status" value="1"/>
</dbReference>
<evidence type="ECO:0000256" key="1">
    <source>
        <dbReference type="ARBA" id="ARBA00004141"/>
    </source>
</evidence>
<protein>
    <submittedName>
        <fullName evidence="6">Feline leukemia virus subgroup C receptor-related protein 1</fullName>
    </submittedName>
</protein>
<feature type="transmembrane region" description="Helical" evidence="5">
    <location>
        <begin position="335"/>
        <end position="355"/>
    </location>
</feature>
<keyword evidence="4 5" id="KW-0472">Membrane</keyword>
<dbReference type="InterPro" id="IPR049680">
    <property type="entry name" value="FLVCR1-2_SLC49-like"/>
</dbReference>
<dbReference type="InterPro" id="IPR011701">
    <property type="entry name" value="MFS"/>
</dbReference>
<feature type="transmembrane region" description="Helical" evidence="5">
    <location>
        <begin position="183"/>
        <end position="206"/>
    </location>
</feature>
<proteinExistence type="predicted"/>
<name>A0A067RHQ0_ZOONE</name>
<feature type="transmembrane region" description="Helical" evidence="5">
    <location>
        <begin position="276"/>
        <end position="299"/>
    </location>
</feature>
<dbReference type="AlphaFoldDB" id="A0A067RHQ0"/>
<evidence type="ECO:0000313" key="7">
    <source>
        <dbReference type="Proteomes" id="UP000027135"/>
    </source>
</evidence>
<dbReference type="GO" id="GO:0020037">
    <property type="term" value="F:heme binding"/>
    <property type="evidence" value="ECO:0007669"/>
    <property type="project" value="TreeGrafter"/>
</dbReference>
<dbReference type="EMBL" id="KK852463">
    <property type="protein sequence ID" value="KDR23327.1"/>
    <property type="molecule type" value="Genomic_DNA"/>
</dbReference>
<evidence type="ECO:0000256" key="2">
    <source>
        <dbReference type="ARBA" id="ARBA00022692"/>
    </source>
</evidence>
<accession>A0A067RHQ0</accession>
<feature type="transmembrane region" description="Helical" evidence="5">
    <location>
        <begin position="236"/>
        <end position="255"/>
    </location>
</feature>